<dbReference type="PANTHER" id="PTHR24320">
    <property type="entry name" value="RETINOL DEHYDROGENASE"/>
    <property type="match status" value="1"/>
</dbReference>
<comment type="similarity">
    <text evidence="1">Belongs to the short-chain dehydrogenases/reductases (SDR) family.</text>
</comment>
<dbReference type="RefSeq" id="WP_215791553.1">
    <property type="nucleotide sequence ID" value="NZ_JAHKKG010000008.1"/>
</dbReference>
<keyword evidence="4" id="KW-1185">Reference proteome</keyword>
<dbReference type="Gene3D" id="3.40.50.720">
    <property type="entry name" value="NAD(P)-binding Rossmann-like Domain"/>
    <property type="match status" value="1"/>
</dbReference>
<dbReference type="Pfam" id="PF00106">
    <property type="entry name" value="adh_short"/>
    <property type="match status" value="1"/>
</dbReference>
<evidence type="ECO:0000256" key="1">
    <source>
        <dbReference type="ARBA" id="ARBA00006484"/>
    </source>
</evidence>
<organism evidence="3 4">
    <name type="scientific">Paractinoplanes bogorensis</name>
    <dbReference type="NCBI Taxonomy" id="1610840"/>
    <lineage>
        <taxon>Bacteria</taxon>
        <taxon>Bacillati</taxon>
        <taxon>Actinomycetota</taxon>
        <taxon>Actinomycetes</taxon>
        <taxon>Micromonosporales</taxon>
        <taxon>Micromonosporaceae</taxon>
        <taxon>Paractinoplanes</taxon>
    </lineage>
</organism>
<dbReference type="PRINTS" id="PR00081">
    <property type="entry name" value="GDHRDH"/>
</dbReference>
<dbReference type="InterPro" id="IPR002347">
    <property type="entry name" value="SDR_fam"/>
</dbReference>
<dbReference type="SUPFAM" id="SSF51735">
    <property type="entry name" value="NAD(P)-binding Rossmann-fold domains"/>
    <property type="match status" value="1"/>
</dbReference>
<gene>
    <name evidence="3" type="ORF">KOI35_27725</name>
</gene>
<dbReference type="EMBL" id="JAHKKG010000008">
    <property type="protein sequence ID" value="MBU2667306.1"/>
    <property type="molecule type" value="Genomic_DNA"/>
</dbReference>
<keyword evidence="2" id="KW-0560">Oxidoreductase</keyword>
<sequence length="308" mass="32153">MIDNQHPIGSGFTAASTAGDVLDGLDLTGRQVVVTGGRGRLGAEVSRALAAAGASVTVAGRDQIDLADPASIDAFAQRWLASGRPVHALVNNAVPRFSPELRLDGRGNELSFSTSHLGHFQLTRALLPALRRAGGARVLTVSSGAARFGEIRWDDPAFRRGYDPVQAYGQAKRANVLFTVELDRRYGDEGIRAFAAHPGVIIGPGPHDASALTSYGEQGLVDANGATIIDPAAGKKTIAQGAATLVFGAVSPLLDGLGGLYLKDSDVAVLDDTVRPLTADSIPSDANSAMLDPADARRLWTLSEQLLD</sequence>
<evidence type="ECO:0000256" key="2">
    <source>
        <dbReference type="ARBA" id="ARBA00023002"/>
    </source>
</evidence>
<name>A0ABS5YVE1_9ACTN</name>
<protein>
    <submittedName>
        <fullName evidence="3">SDR family NAD(P)-dependent oxidoreductase</fullName>
    </submittedName>
</protein>
<proteinExistence type="inferred from homology"/>
<dbReference type="Proteomes" id="UP001519654">
    <property type="component" value="Unassembled WGS sequence"/>
</dbReference>
<evidence type="ECO:0000313" key="4">
    <source>
        <dbReference type="Proteomes" id="UP001519654"/>
    </source>
</evidence>
<reference evidence="3 4" key="1">
    <citation type="submission" date="2021-06" db="EMBL/GenBank/DDBJ databases">
        <title>Actinoplanes lichenicola sp. nov., and Actinoplanes ovalisporus sp. nov., isolated from lichen in Thailand.</title>
        <authorList>
            <person name="Saeng-In P."/>
            <person name="Kanchanasin P."/>
            <person name="Yuki M."/>
            <person name="Kudo T."/>
            <person name="Ohkuma M."/>
            <person name="Phongsopitanun W."/>
            <person name="Tanasupawat S."/>
        </authorList>
    </citation>
    <scope>NUCLEOTIDE SEQUENCE [LARGE SCALE GENOMIC DNA]</scope>
    <source>
        <strain evidence="3 4">NBRC 110975</strain>
    </source>
</reference>
<dbReference type="InterPro" id="IPR036291">
    <property type="entry name" value="NAD(P)-bd_dom_sf"/>
</dbReference>
<evidence type="ECO:0000313" key="3">
    <source>
        <dbReference type="EMBL" id="MBU2667306.1"/>
    </source>
</evidence>
<dbReference type="PANTHER" id="PTHR24320:SF148">
    <property type="entry name" value="NAD(P)-BINDING ROSSMANN-FOLD SUPERFAMILY PROTEIN"/>
    <property type="match status" value="1"/>
</dbReference>
<accession>A0ABS5YVE1</accession>
<comment type="caution">
    <text evidence="3">The sequence shown here is derived from an EMBL/GenBank/DDBJ whole genome shotgun (WGS) entry which is preliminary data.</text>
</comment>